<reference evidence="2" key="1">
    <citation type="submission" date="2017-12" db="EMBL/GenBank/DDBJ databases">
        <authorList>
            <person name="Yu X.-Y."/>
        </authorList>
    </citation>
    <scope>NUCLEOTIDE SEQUENCE [LARGE SCALE GENOMIC DNA]</scope>
    <source>
        <strain evidence="2">ZYSR67-Z</strain>
    </source>
</reference>
<dbReference type="AlphaFoldDB" id="A0A2I0CMQ1"/>
<dbReference type="InterPro" id="IPR006522">
    <property type="entry name" value="Phage_virion_morphogenesis"/>
</dbReference>
<proteinExistence type="predicted"/>
<comment type="caution">
    <text evidence="1">The sequence shown here is derived from an EMBL/GenBank/DDBJ whole genome shotgun (WGS) entry which is preliminary data.</text>
</comment>
<dbReference type="Proteomes" id="UP000242861">
    <property type="component" value="Unassembled WGS sequence"/>
</dbReference>
<gene>
    <name evidence="1" type="ORF">CW360_14160</name>
</gene>
<evidence type="ECO:0000313" key="1">
    <source>
        <dbReference type="EMBL" id="PKF70438.1"/>
    </source>
</evidence>
<dbReference type="RefSeq" id="WP_101194151.1">
    <property type="nucleotide sequence ID" value="NZ_PIYS01000027.1"/>
</dbReference>
<organism evidence="1 2">
    <name type="scientific">Pseudomonas fluvialis</name>
    <dbReference type="NCBI Taxonomy" id="1793966"/>
    <lineage>
        <taxon>Bacteria</taxon>
        <taxon>Pseudomonadati</taxon>
        <taxon>Pseudomonadota</taxon>
        <taxon>Gammaproteobacteria</taxon>
        <taxon>Pseudomonadales</taxon>
        <taxon>Pseudomonadaceae</taxon>
        <taxon>Pseudomonas</taxon>
    </lineage>
</organism>
<dbReference type="EMBL" id="PIYS01000027">
    <property type="protein sequence ID" value="PKF70438.1"/>
    <property type="molecule type" value="Genomic_DNA"/>
</dbReference>
<accession>A0A2I0CMQ1</accession>
<name>A0A2I0CMQ1_9PSED</name>
<sequence length="191" mass="20700">MAGATLEFDAVAALAVINEAAAATADPTQMLRDMGNYLAFQALPQRFASQSAPDGTPWQALSPAYLKRKKKNQDKILVRDGPLSNGLRFQVVGGDLLVGTNMVYGAIHHFGGSIDIAARNQQAYFRQDGKSGEVSNLFVNKKRSNFSQWVTIGAYKITIPARPWLGTSEADNYELVNIAMKHLMPGVWGGG</sequence>
<evidence type="ECO:0000313" key="2">
    <source>
        <dbReference type="Proteomes" id="UP000242861"/>
    </source>
</evidence>
<protein>
    <submittedName>
        <fullName evidence="1">Phage virion morphogenesis protein</fullName>
    </submittedName>
</protein>
<dbReference type="Pfam" id="PF05069">
    <property type="entry name" value="Phage_tail_S"/>
    <property type="match status" value="1"/>
</dbReference>